<proteinExistence type="predicted"/>
<organism evidence="2 3">
    <name type="scientific">Candidatus Glassbacteria bacterium RIFCSPLOWO2_12_FULL_58_11</name>
    <dbReference type="NCBI Taxonomy" id="1817867"/>
    <lineage>
        <taxon>Bacteria</taxon>
        <taxon>Candidatus Glassiibacteriota</taxon>
    </lineage>
</organism>
<dbReference type="InterPro" id="IPR017087">
    <property type="entry name" value="UCP037004"/>
</dbReference>
<evidence type="ECO:0000259" key="1">
    <source>
        <dbReference type="Pfam" id="PF08349"/>
    </source>
</evidence>
<reference evidence="2 3" key="1">
    <citation type="journal article" date="2016" name="Nat. Commun.">
        <title>Thousands of microbial genomes shed light on interconnected biogeochemical processes in an aquifer system.</title>
        <authorList>
            <person name="Anantharaman K."/>
            <person name="Brown C.T."/>
            <person name="Hug L.A."/>
            <person name="Sharon I."/>
            <person name="Castelle C.J."/>
            <person name="Probst A.J."/>
            <person name="Thomas B.C."/>
            <person name="Singh A."/>
            <person name="Wilkins M.J."/>
            <person name="Karaoz U."/>
            <person name="Brodie E.L."/>
            <person name="Williams K.H."/>
            <person name="Hubbard S.S."/>
            <person name="Banfield J.F."/>
        </authorList>
    </citation>
    <scope>NUCLEOTIDE SEQUENCE [LARGE SCALE GENOMIC DNA]</scope>
</reference>
<sequence length="316" mass="36796">MEEKIKLGISACLLGERVRYDGGHKLDRFLTETLGRFVEYVPVCPEVECGLPVPRESMRLVGDPRNPRLVTARTNEDFTERMQSWGSGKLAELEAENLSGFIFKSKSPSSGMERIKVYNKKVAPSPRGVGIWARMFMERFPLLPVEEEGRLHDPELRENFIERIFVLKRWREIIRAGKTLGSLVRFHTRHKLLIMSHSVELYRRLGKLVAEGKKYDPEKLFLDYFELLNKALVLKTTVKKNVNVLQHLQGYFKQHLSADEKQELLEVIRAYAAGRLPLIVPVTLINHFVRRYGQSYLREQYYLNPHPLELKLRTHV</sequence>
<dbReference type="Pfam" id="PF08349">
    <property type="entry name" value="DUF1722"/>
    <property type="match status" value="1"/>
</dbReference>
<evidence type="ECO:0000313" key="3">
    <source>
        <dbReference type="Proteomes" id="UP000179129"/>
    </source>
</evidence>
<dbReference type="Pfam" id="PF04463">
    <property type="entry name" value="2-thiour_desulf"/>
    <property type="match status" value="1"/>
</dbReference>
<dbReference type="PANTHER" id="PTHR30087">
    <property type="entry name" value="INNER MEMBRANE PROTEIN"/>
    <property type="match status" value="1"/>
</dbReference>
<evidence type="ECO:0000313" key="2">
    <source>
        <dbReference type="EMBL" id="OGG06565.1"/>
    </source>
</evidence>
<dbReference type="InterPro" id="IPR013560">
    <property type="entry name" value="DUF1722"/>
</dbReference>
<dbReference type="PIRSF" id="PIRSF037004">
    <property type="entry name" value="UCP037004"/>
    <property type="match status" value="1"/>
</dbReference>
<dbReference type="Proteomes" id="UP000179129">
    <property type="component" value="Unassembled WGS sequence"/>
</dbReference>
<dbReference type="EMBL" id="MFIX01000023">
    <property type="protein sequence ID" value="OGG06565.1"/>
    <property type="molecule type" value="Genomic_DNA"/>
</dbReference>
<feature type="domain" description="DUF1722" evidence="1">
    <location>
        <begin position="191"/>
        <end position="307"/>
    </location>
</feature>
<comment type="caution">
    <text evidence="2">The sequence shown here is derived from an EMBL/GenBank/DDBJ whole genome shotgun (WGS) entry which is preliminary data.</text>
</comment>
<dbReference type="InterPro" id="IPR007553">
    <property type="entry name" value="2-thiour_desulf"/>
</dbReference>
<gene>
    <name evidence="2" type="ORF">A3F83_14265</name>
</gene>
<dbReference type="STRING" id="1817867.A3F83_14265"/>
<dbReference type="AlphaFoldDB" id="A0A1F5Z2G3"/>
<accession>A0A1F5Z2G3</accession>
<name>A0A1F5Z2G3_9BACT</name>
<protein>
    <recommendedName>
        <fullName evidence="1">DUF1722 domain-containing protein</fullName>
    </recommendedName>
</protein>
<dbReference type="PANTHER" id="PTHR30087:SF0">
    <property type="entry name" value="INNER MEMBRANE PROTEIN"/>
    <property type="match status" value="1"/>
</dbReference>